<proteinExistence type="inferred from homology"/>
<reference evidence="3 4" key="1">
    <citation type="submission" date="2020-04" db="EMBL/GenBank/DDBJ databases">
        <title>Ramlibacter sp. G-1-2-2 isolated from soil.</title>
        <authorList>
            <person name="Dahal R.H."/>
        </authorList>
    </citation>
    <scope>NUCLEOTIDE SEQUENCE [LARGE SCALE GENOMIC DNA]</scope>
    <source>
        <strain evidence="3 4">G-1-2-2</strain>
    </source>
</reference>
<dbReference type="InterPro" id="IPR042100">
    <property type="entry name" value="Bug_dom1"/>
</dbReference>
<dbReference type="PIRSF" id="PIRSF017082">
    <property type="entry name" value="YflP"/>
    <property type="match status" value="1"/>
</dbReference>
<protein>
    <submittedName>
        <fullName evidence="3">Tripartite tricarboxylate transporter substrate binding protein</fullName>
    </submittedName>
</protein>
<feature type="chain" id="PRO_5032413026" evidence="2">
    <location>
        <begin position="23"/>
        <end position="317"/>
    </location>
</feature>
<comment type="similarity">
    <text evidence="1">Belongs to the UPF0065 (bug) family.</text>
</comment>
<dbReference type="Gene3D" id="3.40.190.10">
    <property type="entry name" value="Periplasmic binding protein-like II"/>
    <property type="match status" value="1"/>
</dbReference>
<dbReference type="Proteomes" id="UP000541185">
    <property type="component" value="Unassembled WGS sequence"/>
</dbReference>
<feature type="signal peptide" evidence="2">
    <location>
        <begin position="1"/>
        <end position="22"/>
    </location>
</feature>
<evidence type="ECO:0000313" key="3">
    <source>
        <dbReference type="EMBL" id="NML47104.1"/>
    </source>
</evidence>
<keyword evidence="4" id="KW-1185">Reference proteome</keyword>
<dbReference type="RefSeq" id="WP_169421403.1">
    <property type="nucleotide sequence ID" value="NZ_JABBFX010000003.1"/>
</dbReference>
<keyword evidence="2" id="KW-0732">Signal</keyword>
<dbReference type="Pfam" id="PF03401">
    <property type="entry name" value="TctC"/>
    <property type="match status" value="1"/>
</dbReference>
<evidence type="ECO:0000256" key="2">
    <source>
        <dbReference type="SAM" id="SignalP"/>
    </source>
</evidence>
<dbReference type="CDD" id="cd13578">
    <property type="entry name" value="PBP2_Bug27"/>
    <property type="match status" value="1"/>
</dbReference>
<evidence type="ECO:0000256" key="1">
    <source>
        <dbReference type="ARBA" id="ARBA00006987"/>
    </source>
</evidence>
<sequence length="317" mass="33153">MKQYCRAFLALALAAAGGLALAQPAVIKVVVPFPAGGATDQAARIFSDKMSQLLGQTFIIDNRPGAGGRIGIDAVMKSPADGTTLLFTNSSYAILPVIEPKLPFDVLKALVPVGIAAHYSLQIVTRPGIPANTLPEFIAYAKKNPGKLSYGSAGIGSGANFAGEYFKALSGTYLVHIPYKSTSAALNDVAGGMVDLAFDGAAKPLIDAGRVKLLATTGEKRDLRFPNTPTAVEAGLKGFVQQSWAGYLAPAGLPVPVLDKLNKALVAAANDPAVQRKLLDMGMTPQTSGTPATMGAEIRNELLLYRNIAKQAKLQFD</sequence>
<dbReference type="PANTHER" id="PTHR42928:SF5">
    <property type="entry name" value="BLR1237 PROTEIN"/>
    <property type="match status" value="1"/>
</dbReference>
<dbReference type="AlphaFoldDB" id="A0A848H9D3"/>
<dbReference type="EMBL" id="JABBFX010000003">
    <property type="protein sequence ID" value="NML47104.1"/>
    <property type="molecule type" value="Genomic_DNA"/>
</dbReference>
<evidence type="ECO:0000313" key="4">
    <source>
        <dbReference type="Proteomes" id="UP000541185"/>
    </source>
</evidence>
<dbReference type="InterPro" id="IPR005064">
    <property type="entry name" value="BUG"/>
</dbReference>
<organism evidence="3 4">
    <name type="scientific">Ramlibacter agri</name>
    <dbReference type="NCBI Taxonomy" id="2728837"/>
    <lineage>
        <taxon>Bacteria</taxon>
        <taxon>Pseudomonadati</taxon>
        <taxon>Pseudomonadota</taxon>
        <taxon>Betaproteobacteria</taxon>
        <taxon>Burkholderiales</taxon>
        <taxon>Comamonadaceae</taxon>
        <taxon>Ramlibacter</taxon>
    </lineage>
</organism>
<dbReference type="SUPFAM" id="SSF53850">
    <property type="entry name" value="Periplasmic binding protein-like II"/>
    <property type="match status" value="1"/>
</dbReference>
<gene>
    <name evidence="3" type="ORF">HHL11_25385</name>
</gene>
<dbReference type="Gene3D" id="3.40.190.150">
    <property type="entry name" value="Bordetella uptake gene, domain 1"/>
    <property type="match status" value="1"/>
</dbReference>
<comment type="caution">
    <text evidence="3">The sequence shown here is derived from an EMBL/GenBank/DDBJ whole genome shotgun (WGS) entry which is preliminary data.</text>
</comment>
<name>A0A848H9D3_9BURK</name>
<accession>A0A848H9D3</accession>
<dbReference type="PANTHER" id="PTHR42928">
    <property type="entry name" value="TRICARBOXYLATE-BINDING PROTEIN"/>
    <property type="match status" value="1"/>
</dbReference>